<dbReference type="EMBL" id="JAQSVD010000001">
    <property type="protein sequence ID" value="MDE1469067.1"/>
    <property type="molecule type" value="Genomic_DNA"/>
</dbReference>
<comment type="caution">
    <text evidence="2">The sequence shown here is derived from an EMBL/GenBank/DDBJ whole genome shotgun (WGS) entry which is preliminary data.</text>
</comment>
<evidence type="ECO:0000313" key="2">
    <source>
        <dbReference type="EMBL" id="MDE1469067.1"/>
    </source>
</evidence>
<sequence>MINTRIIEFSDIVDAKNVERPMGHLTPIEGFKDVPFDIKRIYYLTRVPENTIRGFHSHKELQQVLVCLNGSVQISVSTPYEKEFITLDDPAKGLYIGPMIWREMYNFSPGSVLMVIASEYYDEGDYIRDYRTYCEEAQDFFNKQKQEEEKDDEHTF</sequence>
<keyword evidence="3" id="KW-1185">Reference proteome</keyword>
<name>A0ABT5UJI5_EUBLI</name>
<dbReference type="InterPro" id="IPR008894">
    <property type="entry name" value="QdtA_cupin_dom"/>
</dbReference>
<dbReference type="InterPro" id="IPR014710">
    <property type="entry name" value="RmlC-like_jellyroll"/>
</dbReference>
<dbReference type="Proteomes" id="UP001215087">
    <property type="component" value="Unassembled WGS sequence"/>
</dbReference>
<accession>A0ABT5UJI5</accession>
<feature type="domain" description="Sugar 3,4-ketoisomerase QdtA cupin" evidence="1">
    <location>
        <begin position="4"/>
        <end position="136"/>
    </location>
</feature>
<dbReference type="Pfam" id="PF05523">
    <property type="entry name" value="FdtA"/>
    <property type="match status" value="1"/>
</dbReference>
<protein>
    <submittedName>
        <fullName evidence="2">FdtA/QdtA family cupin domain-containing protein</fullName>
    </submittedName>
</protein>
<dbReference type="InterPro" id="IPR011051">
    <property type="entry name" value="RmlC_Cupin_sf"/>
</dbReference>
<dbReference type="SUPFAM" id="SSF51182">
    <property type="entry name" value="RmlC-like cupins"/>
    <property type="match status" value="1"/>
</dbReference>
<proteinExistence type="predicted"/>
<organism evidence="2 3">
    <name type="scientific">Eubacterium limosum</name>
    <dbReference type="NCBI Taxonomy" id="1736"/>
    <lineage>
        <taxon>Bacteria</taxon>
        <taxon>Bacillati</taxon>
        <taxon>Bacillota</taxon>
        <taxon>Clostridia</taxon>
        <taxon>Eubacteriales</taxon>
        <taxon>Eubacteriaceae</taxon>
        <taxon>Eubacterium</taxon>
    </lineage>
</organism>
<reference evidence="2 3" key="1">
    <citation type="submission" date="2023-02" db="EMBL/GenBank/DDBJ databases">
        <title>Comparative genome analysis of Eubacterium limosum species.</title>
        <authorList>
            <person name="Bak J.E."/>
        </authorList>
    </citation>
    <scope>NUCLEOTIDE SEQUENCE [LARGE SCALE GENOMIC DNA]</scope>
    <source>
        <strain evidence="2 3">KGMB01548</strain>
    </source>
</reference>
<gene>
    <name evidence="2" type="ORF">PTZ04_02230</name>
</gene>
<dbReference type="RefSeq" id="WP_227207264.1">
    <property type="nucleotide sequence ID" value="NZ_JAJCLO010000006.1"/>
</dbReference>
<evidence type="ECO:0000259" key="1">
    <source>
        <dbReference type="Pfam" id="PF05523"/>
    </source>
</evidence>
<dbReference type="CDD" id="cd20292">
    <property type="entry name" value="cupin_QdtA-like"/>
    <property type="match status" value="1"/>
</dbReference>
<evidence type="ECO:0000313" key="3">
    <source>
        <dbReference type="Proteomes" id="UP001215087"/>
    </source>
</evidence>
<dbReference type="Gene3D" id="2.60.120.10">
    <property type="entry name" value="Jelly Rolls"/>
    <property type="match status" value="1"/>
</dbReference>